<proteinExistence type="inferred from homology"/>
<reference evidence="4 5" key="1">
    <citation type="submission" date="2019-01" db="EMBL/GenBank/DDBJ databases">
        <title>Lactibacter flavus gen. nov., sp. nov., a novel bacterium of the family Propionibacteriaceae isolated from raw milk and dairy products.</title>
        <authorList>
            <person name="Huptas C."/>
            <person name="Wenning M."/>
            <person name="Breitenwieser F."/>
            <person name="Doll E."/>
            <person name="Von Neubeck M."/>
            <person name="Busse H.-J."/>
            <person name="Scherer S."/>
        </authorList>
    </citation>
    <scope>NUCLEOTIDE SEQUENCE [LARGE SCALE GENOMIC DNA]</scope>
    <source>
        <strain evidence="4 5">KCTC 33808</strain>
    </source>
</reference>
<dbReference type="EMBL" id="SDMQ01000015">
    <property type="protein sequence ID" value="TBT83015.1"/>
    <property type="molecule type" value="Genomic_DNA"/>
</dbReference>
<dbReference type="PRINTS" id="PR00359">
    <property type="entry name" value="BP450"/>
</dbReference>
<dbReference type="AlphaFoldDB" id="A0A4Q9KC30"/>
<keyword evidence="2" id="KW-0479">Metal-binding</keyword>
<dbReference type="GO" id="GO:0020037">
    <property type="term" value="F:heme binding"/>
    <property type="evidence" value="ECO:0007669"/>
    <property type="project" value="InterPro"/>
</dbReference>
<dbReference type="Gene3D" id="1.10.630.10">
    <property type="entry name" value="Cytochrome P450"/>
    <property type="match status" value="1"/>
</dbReference>
<dbReference type="InterPro" id="IPR017972">
    <property type="entry name" value="Cyt_P450_CS"/>
</dbReference>
<dbReference type="PANTHER" id="PTHR46696:SF1">
    <property type="entry name" value="CYTOCHROME P450 YJIB-RELATED"/>
    <property type="match status" value="1"/>
</dbReference>
<dbReference type="GO" id="GO:0004497">
    <property type="term" value="F:monooxygenase activity"/>
    <property type="evidence" value="ECO:0007669"/>
    <property type="project" value="UniProtKB-KW"/>
</dbReference>
<dbReference type="Pfam" id="PF00067">
    <property type="entry name" value="p450"/>
    <property type="match status" value="1"/>
</dbReference>
<keyword evidence="2" id="KW-0349">Heme</keyword>
<keyword evidence="2" id="KW-0503">Monooxygenase</keyword>
<dbReference type="OrthoDB" id="54272at2"/>
<dbReference type="RefSeq" id="WP_131169611.1">
    <property type="nucleotide sequence ID" value="NZ_SDMQ01000015.1"/>
</dbReference>
<evidence type="ECO:0000256" key="2">
    <source>
        <dbReference type="RuleBase" id="RU000461"/>
    </source>
</evidence>
<evidence type="ECO:0000256" key="3">
    <source>
        <dbReference type="SAM" id="MobiDB-lite"/>
    </source>
</evidence>
<feature type="region of interest" description="Disordered" evidence="3">
    <location>
        <begin position="1"/>
        <end position="21"/>
    </location>
</feature>
<dbReference type="InterPro" id="IPR001128">
    <property type="entry name" value="Cyt_P450"/>
</dbReference>
<comment type="caution">
    <text evidence="4">The sequence shown here is derived from an EMBL/GenBank/DDBJ whole genome shotgun (WGS) entry which is preliminary data.</text>
</comment>
<dbReference type="PRINTS" id="PR00385">
    <property type="entry name" value="P450"/>
</dbReference>
<dbReference type="InterPro" id="IPR036396">
    <property type="entry name" value="Cyt_P450_sf"/>
</dbReference>
<evidence type="ECO:0000313" key="5">
    <source>
        <dbReference type="Proteomes" id="UP000292373"/>
    </source>
</evidence>
<keyword evidence="2" id="KW-0408">Iron</keyword>
<dbReference type="PANTHER" id="PTHR46696">
    <property type="entry name" value="P450, PUTATIVE (EUROFUNG)-RELATED"/>
    <property type="match status" value="1"/>
</dbReference>
<dbReference type="GO" id="GO:0005506">
    <property type="term" value="F:iron ion binding"/>
    <property type="evidence" value="ECO:0007669"/>
    <property type="project" value="InterPro"/>
</dbReference>
<evidence type="ECO:0000313" key="4">
    <source>
        <dbReference type="EMBL" id="TBT83015.1"/>
    </source>
</evidence>
<dbReference type="CDD" id="cd00302">
    <property type="entry name" value="cytochrome_P450"/>
    <property type="match status" value="1"/>
</dbReference>
<evidence type="ECO:0000256" key="1">
    <source>
        <dbReference type="ARBA" id="ARBA00010617"/>
    </source>
</evidence>
<keyword evidence="2" id="KW-0560">Oxidoreductase</keyword>
<gene>
    <name evidence="4" type="ORF">ET989_12830</name>
</gene>
<dbReference type="PROSITE" id="PS00086">
    <property type="entry name" value="CYTOCHROME_P450"/>
    <property type="match status" value="1"/>
</dbReference>
<name>A0A4Q9KC30_9ACTN</name>
<sequence length="413" mass="45832">MSVDSVDRRVSHRPGEASSPAAELVGNVWHLRTTEAVRQVLREKDAATQAGFSAELMPESVGERPILFMDGDEHRRQRTKVARFFAPKTVTNRYRRLMEERADALVADALAATTFRLDDLSLQYSTEVAAQVIGLTNSNAKGMARRLERLFAQPDWSPGSAPEGRLRSVWRSVRSHAPMAAFHLADVRPAIVARRKAPGEDVISHLLAEGYREPAILIECVTYGAAGMATTREFISMTVLHLLADADLRARYLAGEEEERFDILHEILRLEPIIGHLYRRAARDLDLTVDGETVAIRRGQLIDLYVRQANSDASTVGECPLDMRPGRPLPRGIGPEVMSFGDGHHKCPGNSLAIQETDILLTRLLRHELVVAKAPVMHWEDLTAGYALRDFVLTTPKPPLPVLAVSDERRGPG</sequence>
<accession>A0A4Q9KC30</accession>
<dbReference type="SUPFAM" id="SSF48264">
    <property type="entry name" value="Cytochrome P450"/>
    <property type="match status" value="1"/>
</dbReference>
<feature type="compositionally biased region" description="Basic and acidic residues" evidence="3">
    <location>
        <begin position="1"/>
        <end position="15"/>
    </location>
</feature>
<comment type="similarity">
    <text evidence="1 2">Belongs to the cytochrome P450 family.</text>
</comment>
<dbReference type="GO" id="GO:0016705">
    <property type="term" value="F:oxidoreductase activity, acting on paired donors, with incorporation or reduction of molecular oxygen"/>
    <property type="evidence" value="ECO:0007669"/>
    <property type="project" value="InterPro"/>
</dbReference>
<protein>
    <submittedName>
        <fullName evidence="4">Cytochrome P450</fullName>
    </submittedName>
</protein>
<keyword evidence="5" id="KW-1185">Reference proteome</keyword>
<organism evidence="4 5">
    <name type="scientific">Propioniciclava sinopodophylli</name>
    <dbReference type="NCBI Taxonomy" id="1837344"/>
    <lineage>
        <taxon>Bacteria</taxon>
        <taxon>Bacillati</taxon>
        <taxon>Actinomycetota</taxon>
        <taxon>Actinomycetes</taxon>
        <taxon>Propionibacteriales</taxon>
        <taxon>Propionibacteriaceae</taxon>
        <taxon>Propioniciclava</taxon>
    </lineage>
</organism>
<dbReference type="Proteomes" id="UP000292373">
    <property type="component" value="Unassembled WGS sequence"/>
</dbReference>
<dbReference type="InterPro" id="IPR002397">
    <property type="entry name" value="Cyt_P450_B"/>
</dbReference>